<feature type="chain" id="PRO_5012275113" description="Binding domain-containing protein, N-terminal" evidence="1">
    <location>
        <begin position="22"/>
        <end position="411"/>
    </location>
</feature>
<dbReference type="PROSITE" id="PS51257">
    <property type="entry name" value="PROKAR_LIPOPROTEIN"/>
    <property type="match status" value="1"/>
</dbReference>
<sequence>MKKTSIICLSLLILTLGCSKSGDIPDTNIEQPKDEEVEIIAEPIIATYLTIKTGCLLNYGNQGNWIIVYDESGNLIDYKAFQENEIITFESDETETHEKYSVTFLTINEFLGSVWNRLNTSTEVLMGSTLDYSCIEENNASIPIIGNFNVTIKNVPDDLTVTSINASNGENVGFSFSESSSNGLMTYEADLNILEAKTDYVITIQDGNENAKYYELENYEIGEKISINYEDFNSYTDYIDINYPEHTSLRLLLHGINTNEAYSLSQAFSNGNSQGSLRLGNLNRFDTYKVLYEIQPNSKYAYRFKSTGEFPTEIITPIQPSITIADPSIQEFKFETSLSDFQSKTTLWKSNPNSDHTTTWNIDSSANYNPTISELPEEIIKKNPQLSLNNLEYSQTMFQLNFNEMITIFHN</sequence>
<dbReference type="EMBL" id="FTMA01000001">
    <property type="protein sequence ID" value="SIQ08007.1"/>
    <property type="molecule type" value="Genomic_DNA"/>
</dbReference>
<gene>
    <name evidence="2" type="ORF">SAMN05421797_101603</name>
</gene>
<dbReference type="RefSeq" id="WP_076546825.1">
    <property type="nucleotide sequence ID" value="NZ_FTMA01000001.1"/>
</dbReference>
<proteinExistence type="predicted"/>
<protein>
    <recommendedName>
        <fullName evidence="4">Binding domain-containing protein, N-terminal</fullName>
    </recommendedName>
</protein>
<dbReference type="OrthoDB" id="1156820at2"/>
<evidence type="ECO:0008006" key="4">
    <source>
        <dbReference type="Google" id="ProtNLM"/>
    </source>
</evidence>
<dbReference type="AlphaFoldDB" id="A0A1N6PUS2"/>
<evidence type="ECO:0000313" key="2">
    <source>
        <dbReference type="EMBL" id="SIQ08007.1"/>
    </source>
</evidence>
<dbReference type="Proteomes" id="UP000186953">
    <property type="component" value="Unassembled WGS sequence"/>
</dbReference>
<keyword evidence="3" id="KW-1185">Reference proteome</keyword>
<evidence type="ECO:0000313" key="3">
    <source>
        <dbReference type="Proteomes" id="UP000186953"/>
    </source>
</evidence>
<organism evidence="2 3">
    <name type="scientific">Maribacter ulvicola</name>
    <dbReference type="NCBI Taxonomy" id="228959"/>
    <lineage>
        <taxon>Bacteria</taxon>
        <taxon>Pseudomonadati</taxon>
        <taxon>Bacteroidota</taxon>
        <taxon>Flavobacteriia</taxon>
        <taxon>Flavobacteriales</taxon>
        <taxon>Flavobacteriaceae</taxon>
        <taxon>Maribacter</taxon>
    </lineage>
</organism>
<feature type="signal peptide" evidence="1">
    <location>
        <begin position="1"/>
        <end position="21"/>
    </location>
</feature>
<accession>A0A1N6PUS2</accession>
<evidence type="ECO:0000256" key="1">
    <source>
        <dbReference type="SAM" id="SignalP"/>
    </source>
</evidence>
<name>A0A1N6PUS2_9FLAO</name>
<keyword evidence="1" id="KW-0732">Signal</keyword>
<reference evidence="3" key="1">
    <citation type="submission" date="2017-01" db="EMBL/GenBank/DDBJ databases">
        <authorList>
            <person name="Varghese N."/>
            <person name="Submissions S."/>
        </authorList>
    </citation>
    <scope>NUCLEOTIDE SEQUENCE [LARGE SCALE GENOMIC DNA]</scope>
    <source>
        <strain evidence="3">DSM 15366</strain>
    </source>
</reference>